<proteinExistence type="predicted"/>
<organism evidence="1 2">
    <name type="scientific">Guptibacillus hwajinpoensis</name>
    <dbReference type="NCBI Taxonomy" id="208199"/>
    <lineage>
        <taxon>Bacteria</taxon>
        <taxon>Bacillati</taxon>
        <taxon>Bacillota</taxon>
        <taxon>Bacilli</taxon>
        <taxon>Bacillales</taxon>
        <taxon>Guptibacillaceae</taxon>
        <taxon>Guptibacillus</taxon>
    </lineage>
</organism>
<protein>
    <submittedName>
        <fullName evidence="1">DUF2487 family protein</fullName>
    </submittedName>
</protein>
<dbReference type="InterPro" id="IPR019615">
    <property type="entry name" value="DUF2487"/>
</dbReference>
<evidence type="ECO:0000313" key="2">
    <source>
        <dbReference type="Proteomes" id="UP000447833"/>
    </source>
</evidence>
<gene>
    <name evidence="1" type="ORF">GLW07_08455</name>
</gene>
<reference evidence="1 2" key="1">
    <citation type="submission" date="2019-11" db="EMBL/GenBank/DDBJ databases">
        <title>Genome sequences of 17 halophilic strains isolated from different environments.</title>
        <authorList>
            <person name="Furrow R.E."/>
        </authorList>
    </citation>
    <scope>NUCLEOTIDE SEQUENCE [LARGE SCALE GENOMIC DNA]</scope>
    <source>
        <strain evidence="1 2">22506_14_FS</strain>
    </source>
</reference>
<sequence length="164" mass="18904">MDKKGVYTMKWTEADIALFEKEKEYVDTVVLPLVPISMTNSMKTIVSMGEYISIISNELERQLKGRLLLLPAYTYLISEEQALKTDRLKKIEQELHVGGIKHIITLTADVEWKQVEDQISSALLWMPAIPLEHMDEQYKMETVSAQVKQVLQFVTNTWQSNINS</sequence>
<evidence type="ECO:0000313" key="1">
    <source>
        <dbReference type="EMBL" id="MYL63388.1"/>
    </source>
</evidence>
<dbReference type="Pfam" id="PF10673">
    <property type="entry name" value="DUF2487"/>
    <property type="match status" value="1"/>
</dbReference>
<dbReference type="AlphaFoldDB" id="A0A845EXZ4"/>
<name>A0A845EXZ4_9BACL</name>
<comment type="caution">
    <text evidence="1">The sequence shown here is derived from an EMBL/GenBank/DDBJ whole genome shotgun (WGS) entry which is preliminary data.</text>
</comment>
<dbReference type="EMBL" id="WMEY01000002">
    <property type="protein sequence ID" value="MYL63388.1"/>
    <property type="molecule type" value="Genomic_DNA"/>
</dbReference>
<accession>A0A845EXZ4</accession>
<dbReference type="Proteomes" id="UP000447833">
    <property type="component" value="Unassembled WGS sequence"/>
</dbReference>